<comment type="similarity">
    <text evidence="4">Belongs to the FlgA family.</text>
</comment>
<dbReference type="GO" id="GO:0044780">
    <property type="term" value="P:bacterial-type flagellum assembly"/>
    <property type="evidence" value="ECO:0007669"/>
    <property type="project" value="InterPro"/>
</dbReference>
<dbReference type="InterPro" id="IPR013974">
    <property type="entry name" value="SAF"/>
</dbReference>
<sequence length="209" mass="23062">MVALVLAALLSGWSAQDVITSYIKDNYPWSDVKVQSVSESGVLPVAVPDEIVLLSGKVPGRATFRLRFPTGETVDYAVDVDAYDWVVNARRALKKGDVINEGDVYREQVNIKRIPIGAVTEEGACIGRTLNRSVPVNRIITERIMEDFYVVKRGQEVVILYEHGTVRITVKGIARDNGNVGKSIKVENPSSKKILVGTVIDSHTVRVER</sequence>
<dbReference type="CDD" id="cd11614">
    <property type="entry name" value="SAF_CpaB_FlgA_like"/>
    <property type="match status" value="1"/>
</dbReference>
<dbReference type="NCBIfam" id="TIGR03170">
    <property type="entry name" value="flgA_cterm"/>
    <property type="match status" value="1"/>
</dbReference>
<keyword evidence="2" id="KW-0732">Signal</keyword>
<organism evidence="6 7">
    <name type="scientific">Candidatus Magnetobacterium bavaricum</name>
    <dbReference type="NCBI Taxonomy" id="29290"/>
    <lineage>
        <taxon>Bacteria</taxon>
        <taxon>Pseudomonadati</taxon>
        <taxon>Nitrospirota</taxon>
        <taxon>Thermodesulfovibrionia</taxon>
        <taxon>Thermodesulfovibrionales</taxon>
        <taxon>Candidatus Magnetobacteriaceae</taxon>
        <taxon>Candidatus Magnetobacterium</taxon>
    </lineage>
</organism>
<gene>
    <name evidence="6" type="ORF">MBAV_001770</name>
</gene>
<proteinExistence type="inferred from homology"/>
<keyword evidence="4" id="KW-1005">Bacterial flagellum biogenesis</keyword>
<evidence type="ECO:0000313" key="7">
    <source>
        <dbReference type="Proteomes" id="UP000033423"/>
    </source>
</evidence>
<keyword evidence="6" id="KW-0966">Cell projection</keyword>
<keyword evidence="3 4" id="KW-0574">Periplasm</keyword>
<comment type="function">
    <text evidence="4">Involved in the assembly process of the P-ring formation. It may associate with FlgF on the rod constituting a structure essential for the P-ring assembly or may act as a modulator protein for the P-ring assembly.</text>
</comment>
<dbReference type="InterPro" id="IPR017585">
    <property type="entry name" value="SAF_FlgA"/>
</dbReference>
<comment type="caution">
    <text evidence="6">The sequence shown here is derived from an EMBL/GenBank/DDBJ whole genome shotgun (WGS) entry which is preliminary data.</text>
</comment>
<dbReference type="Gene3D" id="2.30.30.760">
    <property type="match status" value="1"/>
</dbReference>
<evidence type="ECO:0000256" key="3">
    <source>
        <dbReference type="ARBA" id="ARBA00022764"/>
    </source>
</evidence>
<protein>
    <recommendedName>
        <fullName evidence="4">Flagella basal body P-ring formation protein FlgA</fullName>
    </recommendedName>
</protein>
<dbReference type="Pfam" id="PF13144">
    <property type="entry name" value="ChapFlgA"/>
    <property type="match status" value="1"/>
</dbReference>
<evidence type="ECO:0000256" key="4">
    <source>
        <dbReference type="RuleBase" id="RU362063"/>
    </source>
</evidence>
<reference evidence="6 7" key="1">
    <citation type="submission" date="2015-02" db="EMBL/GenBank/DDBJ databases">
        <title>Single-cell genomics of uncultivated deep-branching MTB reveals a conserved set of magnetosome genes.</title>
        <authorList>
            <person name="Kolinko S."/>
            <person name="Richter M."/>
            <person name="Glockner F.O."/>
            <person name="Brachmann A."/>
            <person name="Schuler D."/>
        </authorList>
    </citation>
    <scope>NUCLEOTIDE SEQUENCE [LARGE SCALE GENOMIC DNA]</scope>
    <source>
        <strain evidence="6">TM-1</strain>
    </source>
</reference>
<dbReference type="SMART" id="SM00858">
    <property type="entry name" value="SAF"/>
    <property type="match status" value="1"/>
</dbReference>
<comment type="subcellular location">
    <subcellularLocation>
        <location evidence="1 4">Periplasm</location>
    </subcellularLocation>
</comment>
<dbReference type="Gene3D" id="3.90.1210.10">
    <property type="entry name" value="Antifreeze-like/N-acetylneuraminic acid synthase C-terminal domain"/>
    <property type="match status" value="1"/>
</dbReference>
<evidence type="ECO:0000313" key="6">
    <source>
        <dbReference type="EMBL" id="KJU86035.1"/>
    </source>
</evidence>
<dbReference type="PANTHER" id="PTHR36307">
    <property type="entry name" value="FLAGELLA BASAL BODY P-RING FORMATION PROTEIN FLGA"/>
    <property type="match status" value="1"/>
</dbReference>
<dbReference type="PANTHER" id="PTHR36307:SF1">
    <property type="entry name" value="FLAGELLA BASAL BODY P-RING FORMATION PROTEIN FLGA"/>
    <property type="match status" value="1"/>
</dbReference>
<keyword evidence="6" id="KW-0969">Cilium</keyword>
<evidence type="ECO:0000256" key="1">
    <source>
        <dbReference type="ARBA" id="ARBA00004418"/>
    </source>
</evidence>
<keyword evidence="6" id="KW-0282">Flagellum</keyword>
<feature type="domain" description="SAF" evidence="5">
    <location>
        <begin position="84"/>
        <end position="146"/>
    </location>
</feature>
<dbReference type="GO" id="GO:0042597">
    <property type="term" value="C:periplasmic space"/>
    <property type="evidence" value="ECO:0007669"/>
    <property type="project" value="UniProtKB-SubCell"/>
</dbReference>
<evidence type="ECO:0000256" key="2">
    <source>
        <dbReference type="ARBA" id="ARBA00022729"/>
    </source>
</evidence>
<dbReference type="Proteomes" id="UP000033423">
    <property type="component" value="Unassembled WGS sequence"/>
</dbReference>
<accession>A0A0F3GVW6</accession>
<dbReference type="EMBL" id="LACI01000770">
    <property type="protein sequence ID" value="KJU86035.1"/>
    <property type="molecule type" value="Genomic_DNA"/>
</dbReference>
<keyword evidence="7" id="KW-1185">Reference proteome</keyword>
<name>A0A0F3GVW6_9BACT</name>
<evidence type="ECO:0000259" key="5">
    <source>
        <dbReference type="SMART" id="SM00858"/>
    </source>
</evidence>
<dbReference type="InterPro" id="IPR039246">
    <property type="entry name" value="Flagellar_FlgA"/>
</dbReference>
<dbReference type="AlphaFoldDB" id="A0A0F3GVW6"/>